<comment type="similarity">
    <text evidence="5">Belongs to the DarP family.</text>
</comment>
<keyword evidence="3 5" id="KW-0699">rRNA-binding</keyword>
<comment type="subcellular location">
    <subcellularLocation>
        <location evidence="5">Cytoplasm</location>
    </subcellularLocation>
    <text evidence="5">Associates with late stage pre-50S ribosomal subunits.</text>
</comment>
<dbReference type="Proteomes" id="UP000198640">
    <property type="component" value="Unassembled WGS sequence"/>
</dbReference>
<dbReference type="Gene3D" id="1.10.60.30">
    <property type="entry name" value="PSPTO4464-like domains"/>
    <property type="match status" value="2"/>
</dbReference>
<keyword evidence="2 5" id="KW-0690">Ribosome biogenesis</keyword>
<proteinExistence type="inferred from homology"/>
<dbReference type="Pfam" id="PF04751">
    <property type="entry name" value="DarP"/>
    <property type="match status" value="1"/>
</dbReference>
<dbReference type="GO" id="GO:0005829">
    <property type="term" value="C:cytosol"/>
    <property type="evidence" value="ECO:0007669"/>
    <property type="project" value="TreeGrafter"/>
</dbReference>
<dbReference type="NCBIfam" id="NF003593">
    <property type="entry name" value="PRK05255.1-1"/>
    <property type="match status" value="1"/>
</dbReference>
<dbReference type="SUPFAM" id="SSF158710">
    <property type="entry name" value="PSPTO4464-like"/>
    <property type="match status" value="1"/>
</dbReference>
<evidence type="ECO:0000256" key="4">
    <source>
        <dbReference type="ARBA" id="ARBA00022884"/>
    </source>
</evidence>
<gene>
    <name evidence="5" type="primary">darP</name>
    <name evidence="7" type="ORF">SAMN05421881_10564</name>
</gene>
<dbReference type="HAMAP" id="MF_00765">
    <property type="entry name" value="DarP"/>
    <property type="match status" value="1"/>
</dbReference>
<protein>
    <recommendedName>
        <fullName evidence="5">Dual-action ribosomal maturation protein DarP</fullName>
    </recommendedName>
    <alternativeName>
        <fullName evidence="5">Large ribosomal subunit assembly factor DarP</fullName>
    </alternativeName>
</protein>
<dbReference type="RefSeq" id="WP_090415213.1">
    <property type="nucleotide sequence ID" value="NZ_FNOY01000056.1"/>
</dbReference>
<keyword evidence="1 5" id="KW-0963">Cytoplasm</keyword>
<name>A0A1H3M3N3_9PROT</name>
<feature type="region of interest" description="Disordered" evidence="6">
    <location>
        <begin position="1"/>
        <end position="30"/>
    </location>
</feature>
<dbReference type="CDD" id="cd16331">
    <property type="entry name" value="YjgA-like"/>
    <property type="match status" value="1"/>
</dbReference>
<dbReference type="GO" id="GO:0043022">
    <property type="term" value="F:ribosome binding"/>
    <property type="evidence" value="ECO:0007669"/>
    <property type="project" value="UniProtKB-UniRule"/>
</dbReference>
<evidence type="ECO:0000313" key="8">
    <source>
        <dbReference type="Proteomes" id="UP000198640"/>
    </source>
</evidence>
<dbReference type="OrthoDB" id="5293604at2"/>
<dbReference type="InterPro" id="IPR006839">
    <property type="entry name" value="DarP"/>
</dbReference>
<dbReference type="PIRSF" id="PIRSF016183">
    <property type="entry name" value="UCP016183"/>
    <property type="match status" value="1"/>
</dbReference>
<keyword evidence="4 5" id="KW-0694">RNA-binding</keyword>
<dbReference type="EMBL" id="FNOY01000056">
    <property type="protein sequence ID" value="SDY71166.1"/>
    <property type="molecule type" value="Genomic_DNA"/>
</dbReference>
<dbReference type="InterPro" id="IPR023153">
    <property type="entry name" value="DarP_sf"/>
</dbReference>
<reference evidence="7 8" key="1">
    <citation type="submission" date="2016-10" db="EMBL/GenBank/DDBJ databases">
        <authorList>
            <person name="de Groot N.N."/>
        </authorList>
    </citation>
    <scope>NUCLEOTIDE SEQUENCE [LARGE SCALE GENOMIC DNA]</scope>
    <source>
        <strain evidence="7 8">Nm1</strain>
    </source>
</reference>
<evidence type="ECO:0000256" key="2">
    <source>
        <dbReference type="ARBA" id="ARBA00022517"/>
    </source>
</evidence>
<evidence type="ECO:0000256" key="6">
    <source>
        <dbReference type="SAM" id="MobiDB-lite"/>
    </source>
</evidence>
<accession>A0A1H3M3N3</accession>
<evidence type="ECO:0000256" key="3">
    <source>
        <dbReference type="ARBA" id="ARBA00022730"/>
    </source>
</evidence>
<dbReference type="PANTHER" id="PTHR38101:SF1">
    <property type="entry name" value="UPF0307 PROTEIN YJGA"/>
    <property type="match status" value="1"/>
</dbReference>
<organism evidence="7 8">
    <name type="scientific">Nitrosomonas halophila</name>
    <dbReference type="NCBI Taxonomy" id="44576"/>
    <lineage>
        <taxon>Bacteria</taxon>
        <taxon>Pseudomonadati</taxon>
        <taxon>Pseudomonadota</taxon>
        <taxon>Betaproteobacteria</taxon>
        <taxon>Nitrosomonadales</taxon>
        <taxon>Nitrosomonadaceae</taxon>
        <taxon>Nitrosomonas</taxon>
    </lineage>
</organism>
<dbReference type="GO" id="GO:0019843">
    <property type="term" value="F:rRNA binding"/>
    <property type="evidence" value="ECO:0007669"/>
    <property type="project" value="UniProtKB-UniRule"/>
</dbReference>
<dbReference type="GO" id="GO:1902626">
    <property type="term" value="P:assembly of large subunit precursor of preribosome"/>
    <property type="evidence" value="ECO:0007669"/>
    <property type="project" value="UniProtKB-UniRule"/>
</dbReference>
<evidence type="ECO:0000313" key="7">
    <source>
        <dbReference type="EMBL" id="SDY71166.1"/>
    </source>
</evidence>
<evidence type="ECO:0000256" key="5">
    <source>
        <dbReference type="HAMAP-Rule" id="MF_00765"/>
    </source>
</evidence>
<dbReference type="STRING" id="44576.SAMN05421881_10564"/>
<evidence type="ECO:0000256" key="1">
    <source>
        <dbReference type="ARBA" id="ARBA00022490"/>
    </source>
</evidence>
<sequence>MRVAVVRNHPKDLSQSEAELEASQPSKTRRKHEMHALQALGEQLVELDPAQIAELDLPENLTEAVLEAQKISKHGARRRQLQFIGKLMRSVDAAPIQEKMHAWQHSSVQHTAWLHQLERWRDRLLSDETALTEFAQAYPQVDVQQLRVLLRNARKEKLENKPPRSYRAVFQVLRTVIPEA</sequence>
<dbReference type="PANTHER" id="PTHR38101">
    <property type="entry name" value="UPF0307 PROTEIN YJGA"/>
    <property type="match status" value="1"/>
</dbReference>
<dbReference type="AlphaFoldDB" id="A0A1H3M3N3"/>
<comment type="function">
    <text evidence="5">Member of a network of 50S ribosomal subunit biogenesis factors which assembles along the 30S-50S interface, preventing incorrect 23S rRNA structures from forming. Promotes peptidyl transferase center (PTC) maturation.</text>
</comment>
<keyword evidence="8" id="KW-1185">Reference proteome</keyword>